<dbReference type="OrthoDB" id="9802035at2"/>
<proteinExistence type="inferred from homology"/>
<dbReference type="Proteomes" id="UP000184088">
    <property type="component" value="Unassembled WGS sequence"/>
</dbReference>
<dbReference type="EMBL" id="FQVH01000005">
    <property type="protein sequence ID" value="SHE76224.1"/>
    <property type="molecule type" value="Genomic_DNA"/>
</dbReference>
<comment type="similarity">
    <text evidence="1">Belongs to the SIMIBI class G3E GTPase family. HypB/HupM subfamily.</text>
</comment>
<evidence type="ECO:0000313" key="9">
    <source>
        <dbReference type="EMBL" id="SHE76224.1"/>
    </source>
</evidence>
<dbReference type="GO" id="GO:0008270">
    <property type="term" value="F:zinc ion binding"/>
    <property type="evidence" value="ECO:0007669"/>
    <property type="project" value="TreeGrafter"/>
</dbReference>
<dbReference type="PANTHER" id="PTHR30134">
    <property type="entry name" value="HYDROGENASE PROTEIN ASSEMBLY PROTEIN, NICKEL CHAPERONE"/>
    <property type="match status" value="1"/>
</dbReference>
<dbReference type="SUPFAM" id="SSF52540">
    <property type="entry name" value="P-loop containing nucleoside triphosphate hydrolases"/>
    <property type="match status" value="1"/>
</dbReference>
<reference evidence="9 10" key="1">
    <citation type="submission" date="2016-11" db="EMBL/GenBank/DDBJ databases">
        <authorList>
            <person name="Jaros S."/>
            <person name="Januszkiewicz K."/>
            <person name="Wedrychowicz H."/>
        </authorList>
    </citation>
    <scope>NUCLEOTIDE SEQUENCE [LARGE SCALE GENOMIC DNA]</scope>
    <source>
        <strain evidence="9 10">DSM 17918</strain>
    </source>
</reference>
<accession>A0A1M4W4K0</accession>
<keyword evidence="4" id="KW-0547">Nucleotide-binding</keyword>
<evidence type="ECO:0000256" key="5">
    <source>
        <dbReference type="ARBA" id="ARBA00022801"/>
    </source>
</evidence>
<dbReference type="RefSeq" id="WP_073341882.1">
    <property type="nucleotide sequence ID" value="NZ_FQVH01000005.1"/>
</dbReference>
<dbReference type="Pfam" id="PF02492">
    <property type="entry name" value="cobW"/>
    <property type="match status" value="1"/>
</dbReference>
<organism evidence="9 10">
    <name type="scientific">Caldanaerobius fijiensis DSM 17918</name>
    <dbReference type="NCBI Taxonomy" id="1121256"/>
    <lineage>
        <taxon>Bacteria</taxon>
        <taxon>Bacillati</taxon>
        <taxon>Bacillota</taxon>
        <taxon>Clostridia</taxon>
        <taxon>Thermoanaerobacterales</taxon>
        <taxon>Thermoanaerobacteraceae</taxon>
        <taxon>Caldanaerobius</taxon>
    </lineage>
</organism>
<evidence type="ECO:0000256" key="7">
    <source>
        <dbReference type="ARBA" id="ARBA00023134"/>
    </source>
</evidence>
<dbReference type="Gene3D" id="3.40.50.300">
    <property type="entry name" value="P-loop containing nucleotide triphosphate hydrolases"/>
    <property type="match status" value="1"/>
</dbReference>
<dbReference type="InterPro" id="IPR004392">
    <property type="entry name" value="Hyd_mat_HypB"/>
</dbReference>
<keyword evidence="7" id="KW-0342">GTP-binding</keyword>
<dbReference type="PIRSF" id="PIRSF005624">
    <property type="entry name" value="Ni-bind_GTPase"/>
    <property type="match status" value="1"/>
</dbReference>
<dbReference type="AlphaFoldDB" id="A0A1M4W4K0"/>
<dbReference type="GO" id="GO:0051604">
    <property type="term" value="P:protein maturation"/>
    <property type="evidence" value="ECO:0007669"/>
    <property type="project" value="InterPro"/>
</dbReference>
<evidence type="ECO:0000256" key="1">
    <source>
        <dbReference type="ARBA" id="ARBA00006211"/>
    </source>
</evidence>
<evidence type="ECO:0000313" key="10">
    <source>
        <dbReference type="Proteomes" id="UP000184088"/>
    </source>
</evidence>
<gene>
    <name evidence="9" type="ORF">SAMN02746089_00756</name>
</gene>
<keyword evidence="3" id="KW-0479">Metal-binding</keyword>
<dbReference type="STRING" id="1121256.SAMN02746089_00756"/>
<dbReference type="CDD" id="cd05390">
    <property type="entry name" value="HypB"/>
    <property type="match status" value="1"/>
</dbReference>
<dbReference type="GO" id="GO:0003924">
    <property type="term" value="F:GTPase activity"/>
    <property type="evidence" value="ECO:0007669"/>
    <property type="project" value="InterPro"/>
</dbReference>
<keyword evidence="5" id="KW-0378">Hydrolase</keyword>
<evidence type="ECO:0000256" key="3">
    <source>
        <dbReference type="ARBA" id="ARBA00022723"/>
    </source>
</evidence>
<dbReference type="PANTHER" id="PTHR30134:SF2">
    <property type="entry name" value="HYDROGENASE MATURATION FACTOR HYPB"/>
    <property type="match status" value="1"/>
</dbReference>
<dbReference type="NCBIfam" id="TIGR00073">
    <property type="entry name" value="hypB"/>
    <property type="match status" value="1"/>
</dbReference>
<dbReference type="GO" id="GO:0005525">
    <property type="term" value="F:GTP binding"/>
    <property type="evidence" value="ECO:0007669"/>
    <property type="project" value="UniProtKB-KW"/>
</dbReference>
<name>A0A1M4W4K0_9THEO</name>
<dbReference type="GO" id="GO:0016151">
    <property type="term" value="F:nickel cation binding"/>
    <property type="evidence" value="ECO:0007669"/>
    <property type="project" value="InterPro"/>
</dbReference>
<evidence type="ECO:0000259" key="8">
    <source>
        <dbReference type="Pfam" id="PF02492"/>
    </source>
</evidence>
<keyword evidence="10" id="KW-1185">Reference proteome</keyword>
<dbReference type="InterPro" id="IPR003495">
    <property type="entry name" value="CobW/HypB/UreG_nucleotide-bd"/>
</dbReference>
<dbReference type="InterPro" id="IPR027417">
    <property type="entry name" value="P-loop_NTPase"/>
</dbReference>
<protein>
    <submittedName>
        <fullName evidence="9">Hydrogenase nickel incorporation protein HypB</fullName>
    </submittedName>
</protein>
<evidence type="ECO:0000256" key="2">
    <source>
        <dbReference type="ARBA" id="ARBA00022596"/>
    </source>
</evidence>
<evidence type="ECO:0000256" key="4">
    <source>
        <dbReference type="ARBA" id="ARBA00022741"/>
    </source>
</evidence>
<keyword evidence="2" id="KW-0533">Nickel</keyword>
<evidence type="ECO:0000256" key="6">
    <source>
        <dbReference type="ARBA" id="ARBA00022833"/>
    </source>
</evidence>
<feature type="domain" description="CobW/HypB/UreG nucleotide-binding" evidence="8">
    <location>
        <begin position="32"/>
        <end position="189"/>
    </location>
</feature>
<keyword evidence="6" id="KW-0862">Zinc</keyword>
<sequence>MEIKVLKNILDANDRLANENHRIFDEKGVTAINIIGSPGSGKTSLILKTIELTKGILNIQVIEGDIESSIDAEKINATGSKAVQINTGGACHLDANMIKMSLDEMELKEGILFIENVGNLVCPAEFEIGEDHKVAVISVPEGHDKPYKYPLIFSKASAVVLTKADLLPYIEFDMDYFKEGLKSLNPNYRLFVLSVKTGEGVNDWIEWLKKHIKH</sequence>